<evidence type="ECO:0000313" key="1">
    <source>
        <dbReference type="EMBL" id="RJP55931.1"/>
    </source>
</evidence>
<dbReference type="Proteomes" id="UP000266426">
    <property type="component" value="Unassembled WGS sequence"/>
</dbReference>
<dbReference type="PROSITE" id="PS51257">
    <property type="entry name" value="PROKAR_LIPOPROTEIN"/>
    <property type="match status" value="1"/>
</dbReference>
<proteinExistence type="predicted"/>
<gene>
    <name evidence="1" type="ORF">C4541_13570</name>
</gene>
<evidence type="ECO:0000313" key="2">
    <source>
        <dbReference type="Proteomes" id="UP000266426"/>
    </source>
</evidence>
<organism evidence="1 2">
    <name type="scientific">Candidatus Auribacter fodinae</name>
    <dbReference type="NCBI Taxonomy" id="2093366"/>
    <lineage>
        <taxon>Bacteria</taxon>
        <taxon>Pseudomonadati</taxon>
        <taxon>Candidatus Auribacterota</taxon>
        <taxon>Candidatus Auribacteria</taxon>
        <taxon>Candidatus Auribacterales</taxon>
        <taxon>Candidatus Auribacteraceae</taxon>
        <taxon>Candidatus Auribacter</taxon>
    </lineage>
</organism>
<accession>A0A3A4QZM5</accession>
<dbReference type="EMBL" id="QZJZ01000105">
    <property type="protein sequence ID" value="RJP55931.1"/>
    <property type="molecule type" value="Genomic_DNA"/>
</dbReference>
<reference evidence="1 2" key="1">
    <citation type="journal article" date="2017" name="ISME J.">
        <title>Energy and carbon metabolisms in a deep terrestrial subsurface fluid microbial community.</title>
        <authorList>
            <person name="Momper L."/>
            <person name="Jungbluth S.P."/>
            <person name="Lee M.D."/>
            <person name="Amend J.P."/>
        </authorList>
    </citation>
    <scope>NUCLEOTIDE SEQUENCE [LARGE SCALE GENOMIC DNA]</scope>
    <source>
        <strain evidence="1">SURF_26</strain>
    </source>
</reference>
<sequence>MNRAESAKPLWGFAMTCSCDFFIALKMNTTGELSVKRKNRNPYTWGGMNSGLINNVILDFIIKHDSCQLLSSTLTQCITA</sequence>
<name>A0A3A4QZM5_9BACT</name>
<comment type="caution">
    <text evidence="1">The sequence shown here is derived from an EMBL/GenBank/DDBJ whole genome shotgun (WGS) entry which is preliminary data.</text>
</comment>
<dbReference type="AlphaFoldDB" id="A0A3A4QZM5"/>
<protein>
    <submittedName>
        <fullName evidence="1">Uncharacterized protein</fullName>
    </submittedName>
</protein>